<evidence type="ECO:0000256" key="4">
    <source>
        <dbReference type="ARBA" id="ARBA00023186"/>
    </source>
</evidence>
<evidence type="ECO:0000256" key="5">
    <source>
        <dbReference type="ARBA" id="ARBA00093797"/>
    </source>
</evidence>
<comment type="subcellular location">
    <subcellularLocation>
        <location evidence="1">Cytoplasm</location>
        <location evidence="1">Cytosol</location>
    </subcellularLocation>
</comment>
<keyword evidence="3" id="KW-1005">Bacterial flagellum biogenesis</keyword>
<dbReference type="AlphaFoldDB" id="A0A935W4W8"/>
<accession>A0A935W4W8</accession>
<keyword evidence="6" id="KW-0282">Flagellum</keyword>
<dbReference type="Pfam" id="PF05400">
    <property type="entry name" value="FliT"/>
    <property type="match status" value="1"/>
</dbReference>
<sequence>MSLAPNALEELLALSEAMLGAAESGDWELLASIENQRSDLVSRLPANLAGEPEVAKSARGRRLIEDCQRCDARVRPLVEARLNELRVVLREVRASA</sequence>
<protein>
    <recommendedName>
        <fullName evidence="5">Flagellar protein FliT</fullName>
    </recommendedName>
</protein>
<proteinExistence type="predicted"/>
<dbReference type="Proteomes" id="UP000706151">
    <property type="component" value="Unassembled WGS sequence"/>
</dbReference>
<evidence type="ECO:0000313" key="7">
    <source>
        <dbReference type="Proteomes" id="UP000706151"/>
    </source>
</evidence>
<dbReference type="GO" id="GO:0044781">
    <property type="term" value="P:bacterial-type flagellum organization"/>
    <property type="evidence" value="ECO:0007669"/>
    <property type="project" value="UniProtKB-KW"/>
</dbReference>
<keyword evidence="6" id="KW-0966">Cell projection</keyword>
<evidence type="ECO:0000256" key="2">
    <source>
        <dbReference type="ARBA" id="ARBA00022490"/>
    </source>
</evidence>
<name>A0A935W4W8_9PROT</name>
<comment type="caution">
    <text evidence="6">The sequence shown here is derived from an EMBL/GenBank/DDBJ whole genome shotgun (WGS) entry which is preliminary data.</text>
</comment>
<dbReference type="EMBL" id="JADJOT010000010">
    <property type="protein sequence ID" value="MBK7955587.1"/>
    <property type="molecule type" value="Genomic_DNA"/>
</dbReference>
<keyword evidence="4" id="KW-0143">Chaperone</keyword>
<dbReference type="InterPro" id="IPR008622">
    <property type="entry name" value="FliT"/>
</dbReference>
<keyword evidence="6" id="KW-0969">Cilium</keyword>
<organism evidence="6 7">
    <name type="scientific">Candidatus Accumulibacter affinis</name>
    <dbReference type="NCBI Taxonomy" id="2954384"/>
    <lineage>
        <taxon>Bacteria</taxon>
        <taxon>Pseudomonadati</taxon>
        <taxon>Pseudomonadota</taxon>
        <taxon>Betaproteobacteria</taxon>
        <taxon>Candidatus Accumulibacter</taxon>
    </lineage>
</organism>
<evidence type="ECO:0000256" key="3">
    <source>
        <dbReference type="ARBA" id="ARBA00022795"/>
    </source>
</evidence>
<evidence type="ECO:0000256" key="1">
    <source>
        <dbReference type="ARBA" id="ARBA00004514"/>
    </source>
</evidence>
<keyword evidence="2" id="KW-0963">Cytoplasm</keyword>
<gene>
    <name evidence="6" type="ORF">IPK02_17435</name>
</gene>
<reference evidence="6 7" key="1">
    <citation type="submission" date="2020-10" db="EMBL/GenBank/DDBJ databases">
        <title>Connecting structure to function with the recovery of over 1000 high-quality activated sludge metagenome-assembled genomes encoding full-length rRNA genes using long-read sequencing.</title>
        <authorList>
            <person name="Singleton C.M."/>
            <person name="Petriglieri F."/>
            <person name="Kristensen J.M."/>
            <person name="Kirkegaard R.H."/>
            <person name="Michaelsen T.Y."/>
            <person name="Andersen M.H."/>
            <person name="Karst S.M."/>
            <person name="Dueholm M.S."/>
            <person name="Nielsen P.H."/>
            <person name="Albertsen M."/>
        </authorList>
    </citation>
    <scope>NUCLEOTIDE SEQUENCE [LARGE SCALE GENOMIC DNA]</scope>
    <source>
        <strain evidence="6">Fred_18-Q3-R57-64_BAT3C.720</strain>
    </source>
</reference>
<dbReference type="Gene3D" id="1.20.58.380">
    <property type="entry name" value="Flagellar protein flit"/>
    <property type="match status" value="1"/>
</dbReference>
<evidence type="ECO:0000313" key="6">
    <source>
        <dbReference type="EMBL" id="MBK7955587.1"/>
    </source>
</evidence>